<reference evidence="2 3" key="1">
    <citation type="submission" date="2018-06" db="EMBL/GenBank/DDBJ databases">
        <authorList>
            <consortium name="Pathogen Informatics"/>
            <person name="Doyle S."/>
        </authorList>
    </citation>
    <scope>NUCLEOTIDE SEQUENCE [LARGE SCALE GENOMIC DNA]</scope>
    <source>
        <strain evidence="2 3">NCTC11938</strain>
    </source>
</reference>
<gene>
    <name evidence="2" type="primary">mrpJ</name>
    <name evidence="2" type="ORF">NCTC11938_01775</name>
</gene>
<name>A0A379FIH7_PROMI</name>
<evidence type="ECO:0000313" key="3">
    <source>
        <dbReference type="Proteomes" id="UP000254191"/>
    </source>
</evidence>
<evidence type="ECO:0000259" key="1">
    <source>
        <dbReference type="PROSITE" id="PS50943"/>
    </source>
</evidence>
<sequence>MMMNFDFANIDVNASVGKKIQKKRKELGYTGMQLAKKIGVSQQQFSRYERGMNK</sequence>
<dbReference type="EMBL" id="UGTS01000004">
    <property type="protein sequence ID" value="SUC20394.1"/>
    <property type="molecule type" value="Genomic_DNA"/>
</dbReference>
<dbReference type="Proteomes" id="UP000254191">
    <property type="component" value="Unassembled WGS sequence"/>
</dbReference>
<dbReference type="PROSITE" id="PS50943">
    <property type="entry name" value="HTH_CROC1"/>
    <property type="match status" value="1"/>
</dbReference>
<dbReference type="InterPro" id="IPR010982">
    <property type="entry name" value="Lambda_DNA-bd_dom_sf"/>
</dbReference>
<protein>
    <submittedName>
        <fullName evidence="2">Fimbrial operon regulator</fullName>
    </submittedName>
</protein>
<feature type="domain" description="HTH cro/C1-type" evidence="1">
    <location>
        <begin position="20"/>
        <end position="54"/>
    </location>
</feature>
<evidence type="ECO:0000313" key="2">
    <source>
        <dbReference type="EMBL" id="SUC20394.1"/>
    </source>
</evidence>
<proteinExistence type="predicted"/>
<accession>A0A379FIH7</accession>
<dbReference type="Gene3D" id="1.10.260.40">
    <property type="entry name" value="lambda repressor-like DNA-binding domains"/>
    <property type="match status" value="1"/>
</dbReference>
<dbReference type="InterPro" id="IPR001387">
    <property type="entry name" value="Cro/C1-type_HTH"/>
</dbReference>
<dbReference type="AlphaFoldDB" id="A0A379FIH7"/>
<dbReference type="SUPFAM" id="SSF47413">
    <property type="entry name" value="lambda repressor-like DNA-binding domains"/>
    <property type="match status" value="1"/>
</dbReference>
<organism evidence="2 3">
    <name type="scientific">Proteus mirabilis</name>
    <dbReference type="NCBI Taxonomy" id="584"/>
    <lineage>
        <taxon>Bacteria</taxon>
        <taxon>Pseudomonadati</taxon>
        <taxon>Pseudomonadota</taxon>
        <taxon>Gammaproteobacteria</taxon>
        <taxon>Enterobacterales</taxon>
        <taxon>Morganellaceae</taxon>
        <taxon>Proteus</taxon>
    </lineage>
</organism>
<dbReference type="GO" id="GO:0003677">
    <property type="term" value="F:DNA binding"/>
    <property type="evidence" value="ECO:0007669"/>
    <property type="project" value="InterPro"/>
</dbReference>
<dbReference type="CDD" id="cd00093">
    <property type="entry name" value="HTH_XRE"/>
    <property type="match status" value="1"/>
</dbReference>
<dbReference type="Pfam" id="PF01381">
    <property type="entry name" value="HTH_3"/>
    <property type="match status" value="1"/>
</dbReference>